<keyword evidence="3" id="KW-1185">Reference proteome</keyword>
<evidence type="ECO:0000313" key="3">
    <source>
        <dbReference type="Proteomes" id="UP000298030"/>
    </source>
</evidence>
<dbReference type="AlphaFoldDB" id="A0A4Y7TH47"/>
<reference evidence="2 3" key="1">
    <citation type="journal article" date="2019" name="Nat. Ecol. Evol.">
        <title>Megaphylogeny resolves global patterns of mushroom evolution.</title>
        <authorList>
            <person name="Varga T."/>
            <person name="Krizsan K."/>
            <person name="Foldi C."/>
            <person name="Dima B."/>
            <person name="Sanchez-Garcia M."/>
            <person name="Sanchez-Ramirez S."/>
            <person name="Szollosi G.J."/>
            <person name="Szarkandi J.G."/>
            <person name="Papp V."/>
            <person name="Albert L."/>
            <person name="Andreopoulos W."/>
            <person name="Angelini C."/>
            <person name="Antonin V."/>
            <person name="Barry K.W."/>
            <person name="Bougher N.L."/>
            <person name="Buchanan P."/>
            <person name="Buyck B."/>
            <person name="Bense V."/>
            <person name="Catcheside P."/>
            <person name="Chovatia M."/>
            <person name="Cooper J."/>
            <person name="Damon W."/>
            <person name="Desjardin D."/>
            <person name="Finy P."/>
            <person name="Geml J."/>
            <person name="Haridas S."/>
            <person name="Hughes K."/>
            <person name="Justo A."/>
            <person name="Karasinski D."/>
            <person name="Kautmanova I."/>
            <person name="Kiss B."/>
            <person name="Kocsube S."/>
            <person name="Kotiranta H."/>
            <person name="LaButti K.M."/>
            <person name="Lechner B.E."/>
            <person name="Liimatainen K."/>
            <person name="Lipzen A."/>
            <person name="Lukacs Z."/>
            <person name="Mihaltcheva S."/>
            <person name="Morgado L.N."/>
            <person name="Niskanen T."/>
            <person name="Noordeloos M.E."/>
            <person name="Ohm R.A."/>
            <person name="Ortiz-Santana B."/>
            <person name="Ovrebo C."/>
            <person name="Racz N."/>
            <person name="Riley R."/>
            <person name="Savchenko A."/>
            <person name="Shiryaev A."/>
            <person name="Soop K."/>
            <person name="Spirin V."/>
            <person name="Szebenyi C."/>
            <person name="Tomsovsky M."/>
            <person name="Tulloss R.E."/>
            <person name="Uehling J."/>
            <person name="Grigoriev I.V."/>
            <person name="Vagvolgyi C."/>
            <person name="Papp T."/>
            <person name="Martin F.M."/>
            <person name="Miettinen O."/>
            <person name="Hibbett D.S."/>
            <person name="Nagy L.G."/>
        </authorList>
    </citation>
    <scope>NUCLEOTIDE SEQUENCE [LARGE SCALE GENOMIC DNA]</scope>
    <source>
        <strain evidence="2 3">FP101781</strain>
    </source>
</reference>
<proteinExistence type="predicted"/>
<sequence length="172" mass="19215">MTAHRAQGQTMTHAIVDIGSSINTQAAYVMVSRATSLDGLLIFQPFSKSIIQRGLPDEVHVEFHRLQVAALRTIVKYGSPEEQQEARSSLATLAGEGHTLAKISTSPSLTLKEITKHTKDFSRGAAHLDKFQKRVESSWSKGDYRVLSSSTKRKAPFSQRPRKRIRRVEPMD</sequence>
<evidence type="ECO:0000256" key="1">
    <source>
        <dbReference type="SAM" id="MobiDB-lite"/>
    </source>
</evidence>
<feature type="compositionally biased region" description="Basic residues" evidence="1">
    <location>
        <begin position="151"/>
        <end position="166"/>
    </location>
</feature>
<dbReference type="OrthoDB" id="432234at2759"/>
<comment type="caution">
    <text evidence="2">The sequence shown here is derived from an EMBL/GenBank/DDBJ whole genome shotgun (WGS) entry which is preliminary data.</text>
</comment>
<gene>
    <name evidence="2" type="ORF">FA13DRAFT_1626859</name>
</gene>
<name>A0A4Y7TH47_COPMI</name>
<dbReference type="Proteomes" id="UP000298030">
    <property type="component" value="Unassembled WGS sequence"/>
</dbReference>
<organism evidence="2 3">
    <name type="scientific">Coprinellus micaceus</name>
    <name type="common">Glistening ink-cap mushroom</name>
    <name type="synonym">Coprinus micaceus</name>
    <dbReference type="NCBI Taxonomy" id="71717"/>
    <lineage>
        <taxon>Eukaryota</taxon>
        <taxon>Fungi</taxon>
        <taxon>Dikarya</taxon>
        <taxon>Basidiomycota</taxon>
        <taxon>Agaricomycotina</taxon>
        <taxon>Agaricomycetes</taxon>
        <taxon>Agaricomycetidae</taxon>
        <taxon>Agaricales</taxon>
        <taxon>Agaricineae</taxon>
        <taxon>Psathyrellaceae</taxon>
        <taxon>Coprinellus</taxon>
    </lineage>
</organism>
<protein>
    <recommendedName>
        <fullName evidence="4">UvrD-like helicase C-terminal domain-containing protein</fullName>
    </recommendedName>
</protein>
<dbReference type="EMBL" id="QPFP01000012">
    <property type="protein sequence ID" value="TEB33503.1"/>
    <property type="molecule type" value="Genomic_DNA"/>
</dbReference>
<evidence type="ECO:0000313" key="2">
    <source>
        <dbReference type="EMBL" id="TEB33503.1"/>
    </source>
</evidence>
<accession>A0A4Y7TH47</accession>
<feature type="region of interest" description="Disordered" evidence="1">
    <location>
        <begin position="144"/>
        <end position="172"/>
    </location>
</feature>
<evidence type="ECO:0008006" key="4">
    <source>
        <dbReference type="Google" id="ProtNLM"/>
    </source>
</evidence>